<evidence type="ECO:0000256" key="1">
    <source>
        <dbReference type="SAM" id="MobiDB-lite"/>
    </source>
</evidence>
<dbReference type="Gene3D" id="3.10.20.230">
    <property type="entry name" value="Doublecortin domain"/>
    <property type="match status" value="1"/>
</dbReference>
<evidence type="ECO:0000313" key="3">
    <source>
        <dbReference type="EMBL" id="VEL20623.1"/>
    </source>
</evidence>
<protein>
    <recommendedName>
        <fullName evidence="2">Doublecortin domain-containing protein</fullName>
    </recommendedName>
</protein>
<dbReference type="AlphaFoldDB" id="A0A3S5BVS0"/>
<name>A0A3S5BVS0_9PLAT</name>
<sequence length="367" mass="41639">MLHKLQIDVDNAVGEVRRRRGAGDGDEEGMDGDDGDSVNLNGRPQEPDFMYEYTPDGAYREDGLDIEDGEDGAEAVEYDEGELYVQPTIQPTAEGLPGRLGQPQIYHDSQSLERLVEARALLTNNFPVQHAPVVKPHEARGHSIPAKTIYLYPDVDNGPMSGSRSGVGLPIRMTVHPRRYRNLEALLSDSTDRMPGLTYGARAIYSPRSGAQIRDIDELVHQGHYICSDRLDRPRLFNYQTEPGQYLRTVNPSERMAPRGDWLVVKSPSTGRRNYNIASRTEKAKRSASEENRGGTRMSRRQQALAWRTQDEEEDLSNFRRRNEHEARITDAGEQIEESRRRVRQNNRDWLSLTRKGANTQVSIITR</sequence>
<gene>
    <name evidence="3" type="ORF">PXEA_LOCUS14063</name>
</gene>
<feature type="compositionally biased region" description="Acidic residues" evidence="1">
    <location>
        <begin position="24"/>
        <end position="36"/>
    </location>
</feature>
<evidence type="ECO:0000259" key="2">
    <source>
        <dbReference type="PROSITE" id="PS50309"/>
    </source>
</evidence>
<feature type="compositionally biased region" description="Basic and acidic residues" evidence="1">
    <location>
        <begin position="280"/>
        <end position="294"/>
    </location>
</feature>
<accession>A0A3S5BVS0</accession>
<feature type="region of interest" description="Disordered" evidence="1">
    <location>
        <begin position="1"/>
        <end position="47"/>
    </location>
</feature>
<dbReference type="PROSITE" id="PS50309">
    <property type="entry name" value="DC"/>
    <property type="match status" value="1"/>
</dbReference>
<proteinExistence type="predicted"/>
<dbReference type="SMART" id="SM00537">
    <property type="entry name" value="DCX"/>
    <property type="match status" value="1"/>
</dbReference>
<dbReference type="Proteomes" id="UP000784294">
    <property type="component" value="Unassembled WGS sequence"/>
</dbReference>
<dbReference type="Pfam" id="PF03607">
    <property type="entry name" value="DCX"/>
    <property type="match status" value="1"/>
</dbReference>
<dbReference type="InterPro" id="IPR036572">
    <property type="entry name" value="Doublecortin_dom_sf"/>
</dbReference>
<feature type="domain" description="Doublecortin" evidence="2">
    <location>
        <begin position="147"/>
        <end position="230"/>
    </location>
</feature>
<keyword evidence="4" id="KW-1185">Reference proteome</keyword>
<feature type="region of interest" description="Disordered" evidence="1">
    <location>
        <begin position="279"/>
        <end position="315"/>
    </location>
</feature>
<reference evidence="3" key="1">
    <citation type="submission" date="2018-11" db="EMBL/GenBank/DDBJ databases">
        <authorList>
            <consortium name="Pathogen Informatics"/>
        </authorList>
    </citation>
    <scope>NUCLEOTIDE SEQUENCE</scope>
</reference>
<dbReference type="SUPFAM" id="SSF89837">
    <property type="entry name" value="Doublecortin (DC)"/>
    <property type="match status" value="1"/>
</dbReference>
<dbReference type="EMBL" id="CAAALY010047289">
    <property type="protein sequence ID" value="VEL20623.1"/>
    <property type="molecule type" value="Genomic_DNA"/>
</dbReference>
<organism evidence="3 4">
    <name type="scientific">Protopolystoma xenopodis</name>
    <dbReference type="NCBI Taxonomy" id="117903"/>
    <lineage>
        <taxon>Eukaryota</taxon>
        <taxon>Metazoa</taxon>
        <taxon>Spiralia</taxon>
        <taxon>Lophotrochozoa</taxon>
        <taxon>Platyhelminthes</taxon>
        <taxon>Monogenea</taxon>
        <taxon>Polyopisthocotylea</taxon>
        <taxon>Polystomatidea</taxon>
        <taxon>Polystomatidae</taxon>
        <taxon>Protopolystoma</taxon>
    </lineage>
</organism>
<dbReference type="InterPro" id="IPR003533">
    <property type="entry name" value="Doublecortin_dom"/>
</dbReference>
<evidence type="ECO:0000313" key="4">
    <source>
        <dbReference type="Proteomes" id="UP000784294"/>
    </source>
</evidence>
<dbReference type="GO" id="GO:0035556">
    <property type="term" value="P:intracellular signal transduction"/>
    <property type="evidence" value="ECO:0007669"/>
    <property type="project" value="InterPro"/>
</dbReference>
<comment type="caution">
    <text evidence="3">The sequence shown here is derived from an EMBL/GenBank/DDBJ whole genome shotgun (WGS) entry which is preliminary data.</text>
</comment>
<dbReference type="OrthoDB" id="1738954at2759"/>